<proteinExistence type="predicted"/>
<sequence>MPKYNIYTKIESNVSAVDLFYDLNVYRTDASNKKHILLSVAQQPVTSNYQTQSHETNDTEDGLSVIYIMEMNLYRKHGGKLFSVLSSPAKKMYTLGEMASGQAYSKNKRENVCYFETKAQTKPVNDNGDDNIHSVQITCIPRFFVALEHPIGDPLDPFTKNSIKSELDARKAASLLGPEGEYYPNQYYSMLCGPAAFYYCLMMDRYDVYEQLVWDLWNHGKATLGSFLLQPSTSTMKVNDLFSGASHPRVSAVDWITMASLRDSSNNLLKYESVGDKVSAITLWGDIEKWMLNAGAQKIFSNISLYHSSLSDICKLNSLMCNDVHIFSLISAGMLQQGANVPFKDHWIVWDGKLKLVNGGSITNETSLEELVSLRLFSWGEVKDNSLRVSLKLGEFLNHTFGGMVFTKIS</sequence>
<reference evidence="1 4" key="1">
    <citation type="journal article" date="2017" name="J. Infect. Dis.">
        <title>An Analysis of the Epidemic of Klebsiella pneumoniae Carbapenemase-Producing K. pneumoniae: Convergence of Two Evolutionary Mechanisms Creates the Perfect Storm.</title>
        <authorList>
            <person name="Rojas L.J."/>
            <person name="Weinstock G.M."/>
            <person name="De La Cadena E."/>
            <person name="Diaz L."/>
            <person name="Rios R."/>
            <person name="Hanson B.M."/>
            <person name="Brown J.S."/>
            <person name="Vats P."/>
            <person name="Phillips D.S."/>
            <person name="Nguyen H."/>
            <person name="Hujer K.M."/>
            <person name="Correa A."/>
            <person name="Adams M.D."/>
            <person name="Perez F."/>
            <person name="Sodergren E."/>
            <person name="Narechania A."/>
            <person name="Planet P.J."/>
            <person name="Villegas M.V."/>
            <person name="Bonomo R.A."/>
            <person name="Arias C.A."/>
        </authorList>
    </citation>
    <scope>NUCLEOTIDE SEQUENCE [LARGE SCALE GENOMIC DNA]</scope>
    <source>
        <strain evidence="1 4">COL-Kpn30</strain>
    </source>
</reference>
<evidence type="ECO:0000313" key="3">
    <source>
        <dbReference type="EMBL" id="SYH35529.1"/>
    </source>
</evidence>
<evidence type="ECO:0000313" key="4">
    <source>
        <dbReference type="Proteomes" id="UP000234439"/>
    </source>
</evidence>
<reference evidence="3 6" key="3">
    <citation type="submission" date="2018-08" db="EMBL/GenBank/DDBJ databases">
        <authorList>
            <consortium name="Pathogen Informatics"/>
        </authorList>
    </citation>
    <scope>NUCLEOTIDE SEQUENCE [LARGE SCALE GENOMIC DNA]</scope>
    <source>
        <strain evidence="3 6">EuSCAPE_IT093</strain>
    </source>
</reference>
<dbReference type="RefSeq" id="WP_004179554.1">
    <property type="nucleotide sequence ID" value="NZ_AP018750.1"/>
</dbReference>
<dbReference type="EMBL" id="UKUT01000010">
    <property type="protein sequence ID" value="SYH35529.1"/>
    <property type="molecule type" value="Genomic_DNA"/>
</dbReference>
<dbReference type="AlphaFoldDB" id="A0A2S6EAQ9"/>
<dbReference type="Proteomes" id="UP000258673">
    <property type="component" value="Unassembled WGS sequence"/>
</dbReference>
<name>A0A2S6EAQ9_KLEPN</name>
<evidence type="ECO:0000313" key="5">
    <source>
        <dbReference type="Proteomes" id="UP000255518"/>
    </source>
</evidence>
<evidence type="ECO:0000313" key="1">
    <source>
        <dbReference type="EMBL" id="PLE25529.1"/>
    </source>
</evidence>
<dbReference type="Proteomes" id="UP000255518">
    <property type="component" value="Unassembled WGS sequence"/>
</dbReference>
<accession>A0A2S6EAQ9</accession>
<organism evidence="2 5">
    <name type="scientific">Klebsiella pneumoniae</name>
    <dbReference type="NCBI Taxonomy" id="573"/>
    <lineage>
        <taxon>Bacteria</taxon>
        <taxon>Pseudomonadati</taxon>
        <taxon>Pseudomonadota</taxon>
        <taxon>Gammaproteobacteria</taxon>
        <taxon>Enterobacterales</taxon>
        <taxon>Enterobacteriaceae</taxon>
        <taxon>Klebsiella/Raoultella group</taxon>
        <taxon>Klebsiella</taxon>
        <taxon>Klebsiella pneumoniae complex</taxon>
    </lineage>
</organism>
<dbReference type="EMBL" id="NCMJ01000125">
    <property type="protein sequence ID" value="PLE25529.1"/>
    <property type="molecule type" value="Genomic_DNA"/>
</dbReference>
<evidence type="ECO:0000313" key="6">
    <source>
        <dbReference type="Proteomes" id="UP000258673"/>
    </source>
</evidence>
<reference evidence="2 5" key="2">
    <citation type="submission" date="2018-06" db="EMBL/GenBank/DDBJ databases">
        <authorList>
            <consortium name="Pathogen Informatics"/>
            <person name="Doyle S."/>
        </authorList>
    </citation>
    <scope>NUCLEOTIDE SEQUENCE [LARGE SCALE GENOMIC DNA]</scope>
    <source>
        <strain evidence="2 5">NCTC13443</strain>
    </source>
</reference>
<dbReference type="Proteomes" id="UP000234439">
    <property type="component" value="Unassembled WGS sequence"/>
</dbReference>
<dbReference type="EMBL" id="UGKT01000001">
    <property type="protein sequence ID" value="STT03103.1"/>
    <property type="molecule type" value="Genomic_DNA"/>
</dbReference>
<evidence type="ECO:0000313" key="2">
    <source>
        <dbReference type="EMBL" id="STT03103.1"/>
    </source>
</evidence>
<protein>
    <submittedName>
        <fullName evidence="2">Uncharacterized protein</fullName>
    </submittedName>
</protein>
<gene>
    <name evidence="1" type="ORF">B6I68_22205</name>
    <name evidence="2" type="ORF">NCTC13443_03464</name>
    <name evidence="3" type="ORF">SAMEA3515122_04242</name>
</gene>